<sequence length="242" mass="28172">MYRQGNVQNEDRNFQKILWRDNPSSPIKTYRLCTDTYGTASASYLATRVLKELAIDERSNFPKASEVLLHNCYVDDILFGANTLEEAEKLIPELQELLYSGGFKLHKWCSTEKSVLERAIKTEDSKEFCEKIDAKSIKILGLAWEPTLDEFYCNFEISNDSDLPTKRMILSSVSKIFDPLGRLAPFIIGAKILIQRIWTFQISWDDPVPEEINKKWTVFRDKLHHLKSNQYAFLEEFFSKCH</sequence>
<evidence type="ECO:0000313" key="2">
    <source>
        <dbReference type="Proteomes" id="UP000499080"/>
    </source>
</evidence>
<protein>
    <recommendedName>
        <fullName evidence="3">Reverse transcriptase domain-containing protein</fullName>
    </recommendedName>
</protein>
<gene>
    <name evidence="1" type="ORF">AVEN_225364_1</name>
</gene>
<reference evidence="1 2" key="1">
    <citation type="journal article" date="2019" name="Sci. Rep.">
        <title>Orb-weaving spider Araneus ventricosus genome elucidates the spidroin gene catalogue.</title>
        <authorList>
            <person name="Kono N."/>
            <person name="Nakamura H."/>
            <person name="Ohtoshi R."/>
            <person name="Moran D.A.P."/>
            <person name="Shinohara A."/>
            <person name="Yoshida Y."/>
            <person name="Fujiwara M."/>
            <person name="Mori M."/>
            <person name="Tomita M."/>
            <person name="Arakawa K."/>
        </authorList>
    </citation>
    <scope>NUCLEOTIDE SEQUENCE [LARGE SCALE GENOMIC DNA]</scope>
</reference>
<evidence type="ECO:0008006" key="3">
    <source>
        <dbReference type="Google" id="ProtNLM"/>
    </source>
</evidence>
<dbReference type="Proteomes" id="UP000499080">
    <property type="component" value="Unassembled WGS sequence"/>
</dbReference>
<dbReference type="AlphaFoldDB" id="A0A4Y2AMJ1"/>
<dbReference type="SUPFAM" id="SSF56672">
    <property type="entry name" value="DNA/RNA polymerases"/>
    <property type="match status" value="1"/>
</dbReference>
<dbReference type="PANTHER" id="PTHR47331">
    <property type="entry name" value="PHD-TYPE DOMAIN-CONTAINING PROTEIN"/>
    <property type="match status" value="1"/>
</dbReference>
<dbReference type="InterPro" id="IPR008042">
    <property type="entry name" value="Retrotrans_Pao"/>
</dbReference>
<dbReference type="EMBL" id="BGPR01000022">
    <property type="protein sequence ID" value="GBL80727.1"/>
    <property type="molecule type" value="Genomic_DNA"/>
</dbReference>
<dbReference type="Pfam" id="PF05380">
    <property type="entry name" value="Peptidase_A17"/>
    <property type="match status" value="1"/>
</dbReference>
<dbReference type="InterPro" id="IPR043502">
    <property type="entry name" value="DNA/RNA_pol_sf"/>
</dbReference>
<dbReference type="GO" id="GO:0071897">
    <property type="term" value="P:DNA biosynthetic process"/>
    <property type="evidence" value="ECO:0007669"/>
    <property type="project" value="UniProtKB-ARBA"/>
</dbReference>
<organism evidence="1 2">
    <name type="scientific">Araneus ventricosus</name>
    <name type="common">Orbweaver spider</name>
    <name type="synonym">Epeira ventricosa</name>
    <dbReference type="NCBI Taxonomy" id="182803"/>
    <lineage>
        <taxon>Eukaryota</taxon>
        <taxon>Metazoa</taxon>
        <taxon>Ecdysozoa</taxon>
        <taxon>Arthropoda</taxon>
        <taxon>Chelicerata</taxon>
        <taxon>Arachnida</taxon>
        <taxon>Araneae</taxon>
        <taxon>Araneomorphae</taxon>
        <taxon>Entelegynae</taxon>
        <taxon>Araneoidea</taxon>
        <taxon>Araneidae</taxon>
        <taxon>Araneus</taxon>
    </lineage>
</organism>
<comment type="caution">
    <text evidence="1">The sequence shown here is derived from an EMBL/GenBank/DDBJ whole genome shotgun (WGS) entry which is preliminary data.</text>
</comment>
<accession>A0A4Y2AMJ1</accession>
<dbReference type="OrthoDB" id="8052806at2759"/>
<evidence type="ECO:0000313" key="1">
    <source>
        <dbReference type="EMBL" id="GBL80727.1"/>
    </source>
</evidence>
<keyword evidence="2" id="KW-1185">Reference proteome</keyword>
<proteinExistence type="predicted"/>
<name>A0A4Y2AMJ1_ARAVE</name>